<name>A0A292YQI7_9BACL</name>
<dbReference type="RefSeq" id="WP_096182740.1">
    <property type="nucleotide sequence ID" value="NZ_BDUF01000076.1"/>
</dbReference>
<keyword evidence="2" id="KW-0132">Cell division</keyword>
<dbReference type="Proteomes" id="UP000217785">
    <property type="component" value="Unassembled WGS sequence"/>
</dbReference>
<dbReference type="GO" id="GO:0051301">
    <property type="term" value="P:cell division"/>
    <property type="evidence" value="ECO:0007669"/>
    <property type="project" value="UniProtKB-KW"/>
</dbReference>
<evidence type="ECO:0000256" key="1">
    <source>
        <dbReference type="SAM" id="Coils"/>
    </source>
</evidence>
<organism evidence="2 3">
    <name type="scientific">Effusibacillus lacus</name>
    <dbReference type="NCBI Taxonomy" id="1348429"/>
    <lineage>
        <taxon>Bacteria</taxon>
        <taxon>Bacillati</taxon>
        <taxon>Bacillota</taxon>
        <taxon>Bacilli</taxon>
        <taxon>Bacillales</taxon>
        <taxon>Alicyclobacillaceae</taxon>
        <taxon>Effusibacillus</taxon>
    </lineage>
</organism>
<proteinExistence type="predicted"/>
<keyword evidence="3" id="KW-1185">Reference proteome</keyword>
<protein>
    <submittedName>
        <fullName evidence="2">Cell division protein FtsL</fullName>
    </submittedName>
</protein>
<keyword evidence="1" id="KW-0175">Coiled coil</keyword>
<keyword evidence="2" id="KW-0131">Cell cycle</keyword>
<evidence type="ECO:0000313" key="2">
    <source>
        <dbReference type="EMBL" id="GAX91013.1"/>
    </source>
</evidence>
<dbReference type="InterPro" id="IPR007060">
    <property type="entry name" value="FtsL/DivIC"/>
</dbReference>
<reference evidence="3" key="1">
    <citation type="submission" date="2017-07" db="EMBL/GenBank/DDBJ databases">
        <title>Draft genome sequence of Effusibacillus lacus strain skLN1.</title>
        <authorList>
            <person name="Watanabe M."/>
            <person name="Kojima H."/>
            <person name="Fukui M."/>
        </authorList>
    </citation>
    <scope>NUCLEOTIDE SEQUENCE [LARGE SCALE GENOMIC DNA]</scope>
    <source>
        <strain evidence="3">skLN1</strain>
    </source>
</reference>
<evidence type="ECO:0000313" key="3">
    <source>
        <dbReference type="Proteomes" id="UP000217785"/>
    </source>
</evidence>
<gene>
    <name evidence="2" type="ORF">EFBL_2673</name>
</gene>
<feature type="coiled-coil region" evidence="1">
    <location>
        <begin position="62"/>
        <end position="89"/>
    </location>
</feature>
<sequence length="122" mass="13526">MLAARSLHNRTETTWVKQSDFSRHTTRPVSGHKASSERLKWIGTILLCTAVLSGIIGQFSEIARTNIEVERLKIQIEAQMEKNAKLNDRVNELSSPARIISKAREMGMVSTNPGALAVAPKE</sequence>
<dbReference type="AlphaFoldDB" id="A0A292YQI7"/>
<comment type="caution">
    <text evidence="2">The sequence shown here is derived from an EMBL/GenBank/DDBJ whole genome shotgun (WGS) entry which is preliminary data.</text>
</comment>
<accession>A0A292YQI7</accession>
<dbReference type="OrthoDB" id="2381741at2"/>
<dbReference type="EMBL" id="BDUF01000076">
    <property type="protein sequence ID" value="GAX91013.1"/>
    <property type="molecule type" value="Genomic_DNA"/>
</dbReference>
<dbReference type="Pfam" id="PF04977">
    <property type="entry name" value="DivIC"/>
    <property type="match status" value="1"/>
</dbReference>